<dbReference type="AlphaFoldDB" id="A0A8S4SL54"/>
<gene>
    <name evidence="2" type="primary">jg7968</name>
    <name evidence="2" type="ORF">PAEG_LOCUS25105</name>
</gene>
<feature type="compositionally biased region" description="Polar residues" evidence="1">
    <location>
        <begin position="97"/>
        <end position="114"/>
    </location>
</feature>
<comment type="caution">
    <text evidence="2">The sequence shown here is derived from an EMBL/GenBank/DDBJ whole genome shotgun (WGS) entry which is preliminary data.</text>
</comment>
<keyword evidence="3" id="KW-1185">Reference proteome</keyword>
<dbReference type="Proteomes" id="UP000838756">
    <property type="component" value="Unassembled WGS sequence"/>
</dbReference>
<reference evidence="2" key="1">
    <citation type="submission" date="2022-03" db="EMBL/GenBank/DDBJ databases">
        <authorList>
            <person name="Lindestad O."/>
        </authorList>
    </citation>
    <scope>NUCLEOTIDE SEQUENCE</scope>
</reference>
<sequence length="121" mass="12994">MKRLPTTYTKVGNLVACLEASHPVFISHVMIVAAIMGQCSVYWIPQSGSTPRQRTRKKSRPGAAGGAEGQEAHLDSGHVKKSQPGASLHDSWKFNPQGGSQVSNRSSYLASSNIKAGIEQF</sequence>
<protein>
    <submittedName>
        <fullName evidence="2">Jg7968 protein</fullName>
    </submittedName>
</protein>
<evidence type="ECO:0000313" key="2">
    <source>
        <dbReference type="EMBL" id="CAH2265788.1"/>
    </source>
</evidence>
<accession>A0A8S4SL54</accession>
<dbReference type="EMBL" id="CAKXAJ010026292">
    <property type="protein sequence ID" value="CAH2265788.1"/>
    <property type="molecule type" value="Genomic_DNA"/>
</dbReference>
<feature type="region of interest" description="Disordered" evidence="1">
    <location>
        <begin position="45"/>
        <end position="121"/>
    </location>
</feature>
<name>A0A8S4SL54_9NEOP</name>
<evidence type="ECO:0000313" key="3">
    <source>
        <dbReference type="Proteomes" id="UP000838756"/>
    </source>
</evidence>
<evidence type="ECO:0000256" key="1">
    <source>
        <dbReference type="SAM" id="MobiDB-lite"/>
    </source>
</evidence>
<organism evidence="2 3">
    <name type="scientific">Pararge aegeria aegeria</name>
    <dbReference type="NCBI Taxonomy" id="348720"/>
    <lineage>
        <taxon>Eukaryota</taxon>
        <taxon>Metazoa</taxon>
        <taxon>Ecdysozoa</taxon>
        <taxon>Arthropoda</taxon>
        <taxon>Hexapoda</taxon>
        <taxon>Insecta</taxon>
        <taxon>Pterygota</taxon>
        <taxon>Neoptera</taxon>
        <taxon>Endopterygota</taxon>
        <taxon>Lepidoptera</taxon>
        <taxon>Glossata</taxon>
        <taxon>Ditrysia</taxon>
        <taxon>Papilionoidea</taxon>
        <taxon>Nymphalidae</taxon>
        <taxon>Satyrinae</taxon>
        <taxon>Satyrini</taxon>
        <taxon>Parargina</taxon>
        <taxon>Pararge</taxon>
    </lineage>
</organism>
<proteinExistence type="predicted"/>